<dbReference type="EMBL" id="CAJNJA010049709">
    <property type="protein sequence ID" value="CAE7838223.1"/>
    <property type="molecule type" value="Genomic_DNA"/>
</dbReference>
<sequence>MDLAGALTTTGAALLVSHCCVFGYEIIVILRCVATAVWDGLDGHKSNERLDRALWDARIKQYRCSSRACMHIAAICTFGQMLHLQWNDNAHSRWPLVISMSAWFMHLIISSGTVQLNRTRCRLFVLVMYVMVGLWIHGFPGDCQNALILQNVTISVRFAVATFFVNFQIGVPAQSLLSLLEAWNAWKRDPASLHISCLHQLTVLAFILVLAGVMEFHNRSRNALLTNSESMVLSFRRCQSVGPPVFLIAMRPHYRDSH</sequence>
<name>A0A812ZRQ7_9DINO</name>
<reference evidence="2" key="1">
    <citation type="submission" date="2021-02" db="EMBL/GenBank/DDBJ databases">
        <authorList>
            <person name="Dougan E. K."/>
            <person name="Rhodes N."/>
            <person name="Thang M."/>
            <person name="Chan C."/>
        </authorList>
    </citation>
    <scope>NUCLEOTIDE SEQUENCE</scope>
</reference>
<feature type="transmembrane region" description="Helical" evidence="1">
    <location>
        <begin position="158"/>
        <end position="180"/>
    </location>
</feature>
<keyword evidence="1" id="KW-1133">Transmembrane helix</keyword>
<feature type="transmembrane region" description="Helical" evidence="1">
    <location>
        <begin position="92"/>
        <end position="109"/>
    </location>
</feature>
<dbReference type="AlphaFoldDB" id="A0A812ZRQ7"/>
<dbReference type="OrthoDB" id="425719at2759"/>
<feature type="transmembrane region" description="Helical" evidence="1">
    <location>
        <begin position="192"/>
        <end position="214"/>
    </location>
</feature>
<dbReference type="Proteomes" id="UP000601435">
    <property type="component" value="Unassembled WGS sequence"/>
</dbReference>
<feature type="transmembrane region" description="Helical" evidence="1">
    <location>
        <begin position="121"/>
        <end position="138"/>
    </location>
</feature>
<keyword evidence="1" id="KW-0472">Membrane</keyword>
<keyword evidence="1" id="KW-0812">Transmembrane</keyword>
<comment type="caution">
    <text evidence="2">The sequence shown here is derived from an EMBL/GenBank/DDBJ whole genome shotgun (WGS) entry which is preliminary data.</text>
</comment>
<proteinExistence type="predicted"/>
<protein>
    <submittedName>
        <fullName evidence="2">Uncharacterized protein</fullName>
    </submittedName>
</protein>
<evidence type="ECO:0000313" key="2">
    <source>
        <dbReference type="EMBL" id="CAE7838223.1"/>
    </source>
</evidence>
<evidence type="ECO:0000313" key="3">
    <source>
        <dbReference type="Proteomes" id="UP000601435"/>
    </source>
</evidence>
<gene>
    <name evidence="2" type="ORF">SNEC2469_LOCUS25303</name>
</gene>
<organism evidence="2 3">
    <name type="scientific">Symbiodinium necroappetens</name>
    <dbReference type="NCBI Taxonomy" id="1628268"/>
    <lineage>
        <taxon>Eukaryota</taxon>
        <taxon>Sar</taxon>
        <taxon>Alveolata</taxon>
        <taxon>Dinophyceae</taxon>
        <taxon>Suessiales</taxon>
        <taxon>Symbiodiniaceae</taxon>
        <taxon>Symbiodinium</taxon>
    </lineage>
</organism>
<keyword evidence="3" id="KW-1185">Reference proteome</keyword>
<evidence type="ECO:0000256" key="1">
    <source>
        <dbReference type="SAM" id="Phobius"/>
    </source>
</evidence>
<accession>A0A812ZRQ7</accession>